<feature type="compositionally biased region" description="Polar residues" evidence="2">
    <location>
        <begin position="1"/>
        <end position="15"/>
    </location>
</feature>
<dbReference type="OrthoDB" id="185175at2759"/>
<dbReference type="Gene3D" id="3.30.1520.10">
    <property type="entry name" value="Phox-like domain"/>
    <property type="match status" value="1"/>
</dbReference>
<feature type="compositionally biased region" description="Basic and acidic residues" evidence="2">
    <location>
        <begin position="1055"/>
        <end position="1066"/>
    </location>
</feature>
<evidence type="ECO:0000259" key="4">
    <source>
        <dbReference type="PROSITE" id="PS50238"/>
    </source>
</evidence>
<evidence type="ECO:0000256" key="2">
    <source>
        <dbReference type="SAM" id="MobiDB-lite"/>
    </source>
</evidence>
<organism evidence="5 6">
    <name type="scientific">Phaeomoniella chlamydospora</name>
    <name type="common">Phaeoacremonium chlamydosporum</name>
    <dbReference type="NCBI Taxonomy" id="158046"/>
    <lineage>
        <taxon>Eukaryota</taxon>
        <taxon>Fungi</taxon>
        <taxon>Dikarya</taxon>
        <taxon>Ascomycota</taxon>
        <taxon>Pezizomycotina</taxon>
        <taxon>Eurotiomycetes</taxon>
        <taxon>Chaetothyriomycetidae</taxon>
        <taxon>Phaeomoniellales</taxon>
        <taxon>Phaeomoniellaceae</taxon>
        <taxon>Phaeomoniella</taxon>
    </lineage>
</organism>
<feature type="region of interest" description="Disordered" evidence="2">
    <location>
        <begin position="1045"/>
        <end position="1129"/>
    </location>
</feature>
<proteinExistence type="predicted"/>
<feature type="compositionally biased region" description="Basic and acidic residues" evidence="2">
    <location>
        <begin position="483"/>
        <end position="518"/>
    </location>
</feature>
<feature type="compositionally biased region" description="Pro residues" evidence="2">
    <location>
        <begin position="412"/>
        <end position="428"/>
    </location>
</feature>
<gene>
    <name evidence="5" type="ORF">UCRPC4_g00186</name>
</gene>
<evidence type="ECO:0000259" key="3">
    <source>
        <dbReference type="PROSITE" id="PS50003"/>
    </source>
</evidence>
<feature type="region of interest" description="Disordered" evidence="2">
    <location>
        <begin position="1366"/>
        <end position="1420"/>
    </location>
</feature>
<feature type="compositionally biased region" description="Pro residues" evidence="2">
    <location>
        <begin position="644"/>
        <end position="664"/>
    </location>
</feature>
<dbReference type="GO" id="GO:0005938">
    <property type="term" value="C:cell cortex"/>
    <property type="evidence" value="ECO:0007669"/>
    <property type="project" value="UniProtKB-ARBA"/>
</dbReference>
<feature type="compositionally biased region" description="Basic and acidic residues" evidence="2">
    <location>
        <begin position="300"/>
        <end position="314"/>
    </location>
</feature>
<feature type="compositionally biased region" description="Low complexity" evidence="2">
    <location>
        <begin position="191"/>
        <end position="207"/>
    </location>
</feature>
<dbReference type="InterPro" id="IPR050729">
    <property type="entry name" value="Rho-GAP"/>
</dbReference>
<reference evidence="5 6" key="2">
    <citation type="submission" date="2015-05" db="EMBL/GenBank/DDBJ databases">
        <authorList>
            <person name="Morales-Cruz A."/>
            <person name="Amrine K.C."/>
            <person name="Cantu D."/>
        </authorList>
    </citation>
    <scope>NUCLEOTIDE SEQUENCE [LARGE SCALE GENOMIC DNA]</scope>
    <source>
        <strain evidence="5">UCRPC4</strain>
    </source>
</reference>
<dbReference type="Pfam" id="PF00169">
    <property type="entry name" value="PH"/>
    <property type="match status" value="1"/>
</dbReference>
<feature type="region of interest" description="Disordered" evidence="2">
    <location>
        <begin position="1"/>
        <end position="217"/>
    </location>
</feature>
<feature type="region of interest" description="Disordered" evidence="2">
    <location>
        <begin position="285"/>
        <end position="693"/>
    </location>
</feature>
<feature type="compositionally biased region" description="Low complexity" evidence="2">
    <location>
        <begin position="23"/>
        <end position="42"/>
    </location>
</feature>
<dbReference type="GO" id="GO:0005096">
    <property type="term" value="F:GTPase activator activity"/>
    <property type="evidence" value="ECO:0007669"/>
    <property type="project" value="UniProtKB-KW"/>
</dbReference>
<sequence>MSQAEQRQDAANSDRFTLDSIHTPLTSRTPRSPVSPTSPLSSNLIPRDFLNQRSDAQKQRNVSAPISRKLSPSPLQASHVPSPTTTIYDDSVVKPADQQSTNSSTSNANLEDGARTTSAERGGKEGQGSPMSSQDDLNYGKADRGMQMNENTKSQLSPRHHGQVVQSPPDSPASTASSATDRVGVVTVPRTSSIDSAISSITTSSPSHSHKTSADSSVASSEINNLIATAGSAESLIQHLLKEKQHAASQNAQLWKLVDKQRAMVIGLNKDLERALKDKEKYRKKVKDLQERPPLPQTAAKDDFSVSGKGDKANDVSTAVKSNPAKETATLTPRKVPQQTEASSPVDSSLMPSPLHLQQASIPATNKAADVEYLQSHPPPAGPPPPPPIATSERLVNEKARTDTVSLTRGPPALPPPTENLPATPPEESPLAFVGTKKSDSNSTSIKKRTPAPLDLHGARVMRSHLESPDSDSDSGSEYEDDKADHGRGSLERGRRKTREDDDRDRVSAAQKVEEVRSQSKKVKGAASSPDLRADAGHNSVGPRPASPRQLVHQAPPDAVASGVGSLNALLRPEGSAQSSIAETSINTQPLSPGLPISPRPLDRPVGSPTPRSQRDAASVISSPPMSPRAGGMPSNVPLSPRAPKGPIPLPPNTPISLPSPPTPGQQFAASPVKAEMSPPLRSPQPGIPIIVDDHDVDESQPLQSPRGPRPSRQIFRGYVHEEYPDLLLPPNALPSIDVKVASSRLRPSRHSYMVLKPQEEDPVFTLSVFARSNRTELWRVEKVILSLPQLDHDLKAVSSFSAKLPERKLFGGHSPAVIDARRNALNEYFEEMLDTPMDEKAALVVCRYLTDDAIEPRDDETSLLAPSKQQNQPVAKGPGGQSTKEGYLTKRGKNFGGWKVRFFVLQGPELRYYESPGGPHLGTIKLPNAQIGKQSHNASPSRGEDDSENEYRHAFLVLEPKRKDSTSLVRHVLCAESDIERDSWVDALLQYVDYHSEEEDGKASNKRNDSGKSHVTGLEAKIKQYGSSRDPKNLQPDLLRGVSYESTVPGAAPRRGETPTERVSEETASPTSAHHTHDHSVLHESHAPQQHLASRGISGPVSGGPIQDAGLWGNKPAPQATKDRDYKKRSIWGFRQRSSSDLLTQLHEKNSSESSLPASSQERRHPIQPVFGIPLAEAVEYCGPVGIDVGLPAVVYRCIEYLRAKDAASEEGIFRLSGSNVVVRNLKERFNTEGDVDFLADDQYYDVHAVASLFKSYLRELPTTVLTRELHLNFLHVLELDSKQEKVIAFGELVHRLPRVNFALLKVLSEYLIEIINNSNKNKMTVRNVGIVFSPTLNIPAPVFSTFLTDFEAIFGTKPSFSFSASVKKRGPSPGNEVSQHRLANREHASPPTSPTYERHDNTNSFPNPHALHQNNGPTHYEIRPAYEQRHYVSDLQSEQQPRRLVAGPEYGSFNNHRVMAPSLSSSLKAKRRESSMLLMGMGGAGNRKSSMPQLRQDLSLVSEDASFE</sequence>
<dbReference type="GO" id="GO:0035091">
    <property type="term" value="F:phosphatidylinositol binding"/>
    <property type="evidence" value="ECO:0007669"/>
    <property type="project" value="InterPro"/>
</dbReference>
<feature type="domain" description="PH" evidence="3">
    <location>
        <begin position="882"/>
        <end position="994"/>
    </location>
</feature>
<dbReference type="PANTHER" id="PTHR23176">
    <property type="entry name" value="RHO/RAC/CDC GTPASE-ACTIVATING PROTEIN"/>
    <property type="match status" value="1"/>
</dbReference>
<feature type="domain" description="Rho-GAP" evidence="4">
    <location>
        <begin position="1174"/>
        <end position="1364"/>
    </location>
</feature>
<accession>A0A0G2F2J1</accession>
<feature type="region of interest" description="Disordered" evidence="2">
    <location>
        <begin position="861"/>
        <end position="889"/>
    </location>
</feature>
<dbReference type="InterPro" id="IPR011993">
    <property type="entry name" value="PH-like_dom_sf"/>
</dbReference>
<feature type="compositionally biased region" description="Polar residues" evidence="2">
    <location>
        <begin position="148"/>
        <end position="157"/>
    </location>
</feature>
<dbReference type="PANTHER" id="PTHR23176:SF129">
    <property type="entry name" value="RHO GTPASE ACTIVATING PROTEIN AT 16F, ISOFORM E-RELATED"/>
    <property type="match status" value="1"/>
</dbReference>
<feature type="compositionally biased region" description="Polar residues" evidence="2">
    <location>
        <begin position="576"/>
        <end position="591"/>
    </location>
</feature>
<feature type="compositionally biased region" description="Polar residues" evidence="2">
    <location>
        <begin position="73"/>
        <end position="88"/>
    </location>
</feature>
<feature type="compositionally biased region" description="Polar residues" evidence="2">
    <location>
        <begin position="51"/>
        <end position="64"/>
    </location>
</feature>
<evidence type="ECO:0008006" key="7">
    <source>
        <dbReference type="Google" id="ProtNLM"/>
    </source>
</evidence>
<dbReference type="InterPro" id="IPR000198">
    <property type="entry name" value="RhoGAP_dom"/>
</dbReference>
<dbReference type="InterPro" id="IPR001849">
    <property type="entry name" value="PH_domain"/>
</dbReference>
<feature type="compositionally biased region" description="Pro residues" evidence="2">
    <location>
        <begin position="377"/>
        <end position="389"/>
    </location>
</feature>
<dbReference type="InterPro" id="IPR036871">
    <property type="entry name" value="PX_dom_sf"/>
</dbReference>
<dbReference type="PROSITE" id="PS50003">
    <property type="entry name" value="PH_DOMAIN"/>
    <property type="match status" value="1"/>
</dbReference>
<feature type="region of interest" description="Disordered" evidence="2">
    <location>
        <begin position="924"/>
        <end position="949"/>
    </location>
</feature>
<name>A0A0G2F2J1_PHACM</name>
<dbReference type="CDD" id="cd06093">
    <property type="entry name" value="PX_domain"/>
    <property type="match status" value="1"/>
</dbReference>
<reference evidence="5 6" key="1">
    <citation type="submission" date="2015-05" db="EMBL/GenBank/DDBJ databases">
        <title>Distinctive expansion of gene families associated with plant cell wall degradation and secondary metabolism in the genomes of grapevine trunk pathogens.</title>
        <authorList>
            <person name="Lawrence D.P."/>
            <person name="Travadon R."/>
            <person name="Rolshausen P.E."/>
            <person name="Baumgartner K."/>
        </authorList>
    </citation>
    <scope>NUCLEOTIDE SEQUENCE [LARGE SCALE GENOMIC DNA]</scope>
    <source>
        <strain evidence="5">UCRPC4</strain>
    </source>
</reference>
<evidence type="ECO:0000313" key="6">
    <source>
        <dbReference type="Proteomes" id="UP000053317"/>
    </source>
</evidence>
<dbReference type="SUPFAM" id="SSF48350">
    <property type="entry name" value="GTPase activation domain, GAP"/>
    <property type="match status" value="1"/>
</dbReference>
<dbReference type="FunFam" id="2.30.29.30:FF:000452">
    <property type="entry name" value="Rho GTPase activator (Bem3)"/>
    <property type="match status" value="1"/>
</dbReference>
<comment type="caution">
    <text evidence="5">The sequence shown here is derived from an EMBL/GenBank/DDBJ whole genome shotgun (WGS) entry which is preliminary data.</text>
</comment>
<feature type="compositionally biased region" description="Polar residues" evidence="2">
    <location>
        <begin position="932"/>
        <end position="941"/>
    </location>
</feature>
<dbReference type="EMBL" id="LCWF01000006">
    <property type="protein sequence ID" value="KKY28997.1"/>
    <property type="molecule type" value="Genomic_DNA"/>
</dbReference>
<dbReference type="Pfam" id="PF00620">
    <property type="entry name" value="RhoGAP"/>
    <property type="match status" value="1"/>
</dbReference>
<feature type="compositionally biased region" description="Low complexity" evidence="2">
    <location>
        <begin position="98"/>
        <end position="107"/>
    </location>
</feature>
<protein>
    <recommendedName>
        <fullName evidence="7">Rho gtpase activator</fullName>
    </recommendedName>
</protein>
<dbReference type="SMART" id="SM00324">
    <property type="entry name" value="RhoGAP"/>
    <property type="match status" value="1"/>
</dbReference>
<dbReference type="InterPro" id="IPR008936">
    <property type="entry name" value="Rho_GTPase_activation_prot"/>
</dbReference>
<feature type="compositionally biased region" description="Acidic residues" evidence="2">
    <location>
        <begin position="469"/>
        <end position="482"/>
    </location>
</feature>
<dbReference type="PROSITE" id="PS50238">
    <property type="entry name" value="RHOGAP"/>
    <property type="match status" value="1"/>
</dbReference>
<dbReference type="GO" id="GO:0007165">
    <property type="term" value="P:signal transduction"/>
    <property type="evidence" value="ECO:0007669"/>
    <property type="project" value="InterPro"/>
</dbReference>
<feature type="compositionally biased region" description="Low complexity" evidence="2">
    <location>
        <begin position="172"/>
        <end position="181"/>
    </location>
</feature>
<dbReference type="SMART" id="SM00233">
    <property type="entry name" value="PH"/>
    <property type="match status" value="1"/>
</dbReference>
<dbReference type="Proteomes" id="UP000053317">
    <property type="component" value="Unassembled WGS sequence"/>
</dbReference>
<evidence type="ECO:0000256" key="1">
    <source>
        <dbReference type="ARBA" id="ARBA00022468"/>
    </source>
</evidence>
<keyword evidence="1" id="KW-0343">GTPase activation</keyword>
<evidence type="ECO:0000313" key="5">
    <source>
        <dbReference type="EMBL" id="KKY28997.1"/>
    </source>
</evidence>
<dbReference type="CDD" id="cd13277">
    <property type="entry name" value="PH_Bem3"/>
    <property type="match status" value="1"/>
</dbReference>
<dbReference type="SUPFAM" id="SSF50729">
    <property type="entry name" value="PH domain-like"/>
    <property type="match status" value="1"/>
</dbReference>
<dbReference type="Gene3D" id="2.30.29.30">
    <property type="entry name" value="Pleckstrin-homology domain (PH domain)/Phosphotyrosine-binding domain (PTB)"/>
    <property type="match status" value="1"/>
</dbReference>
<feature type="compositionally biased region" description="Polar residues" evidence="2">
    <location>
        <begin position="1404"/>
        <end position="1419"/>
    </location>
</feature>
<feature type="compositionally biased region" description="Polar residues" evidence="2">
    <location>
        <begin position="337"/>
        <end position="364"/>
    </location>
</feature>
<dbReference type="Gene3D" id="1.10.555.10">
    <property type="entry name" value="Rho GTPase activation protein"/>
    <property type="match status" value="1"/>
</dbReference>
<keyword evidence="6" id="KW-1185">Reference proteome</keyword>